<dbReference type="GO" id="GO:0102710">
    <property type="term" value="F:D-inositol-3-phosphate glycosyltransferase activity"/>
    <property type="evidence" value="ECO:0007669"/>
    <property type="project" value="UniProtKB-EC"/>
</dbReference>
<dbReference type="InterPro" id="IPR001173">
    <property type="entry name" value="Glyco_trans_2-like"/>
</dbReference>
<dbReference type="SUPFAM" id="SSF53448">
    <property type="entry name" value="Nucleotide-diphospho-sugar transferases"/>
    <property type="match status" value="1"/>
</dbReference>
<dbReference type="PANTHER" id="PTHR46401">
    <property type="entry name" value="GLYCOSYLTRANSFERASE WBBK-RELATED"/>
    <property type="match status" value="1"/>
</dbReference>
<reference evidence="4 5" key="1">
    <citation type="submission" date="2015-08" db="EMBL/GenBank/DDBJ databases">
        <title>Investigation of the bacterial diversity of lava forest soil.</title>
        <authorList>
            <person name="Lee J.S."/>
        </authorList>
    </citation>
    <scope>NUCLEOTIDE SEQUENCE [LARGE SCALE GENOMIC DNA]</scope>
    <source>
        <strain evidence="4 5">GJW-30</strain>
    </source>
</reference>
<keyword evidence="1 4" id="KW-0808">Transferase</keyword>
<dbReference type="FunFam" id="3.40.50.2000:FF:000119">
    <property type="entry name" value="Glycosyl transferase group 1"/>
    <property type="match status" value="1"/>
</dbReference>
<dbReference type="Proteomes" id="UP000236884">
    <property type="component" value="Chromosome"/>
</dbReference>
<dbReference type="PANTHER" id="PTHR46401:SF2">
    <property type="entry name" value="GLYCOSYLTRANSFERASE WBBK-RELATED"/>
    <property type="match status" value="1"/>
</dbReference>
<evidence type="ECO:0000313" key="4">
    <source>
        <dbReference type="EMBL" id="BAT57605.1"/>
    </source>
</evidence>
<dbReference type="InterPro" id="IPR029044">
    <property type="entry name" value="Nucleotide-diphossugar_trans"/>
</dbReference>
<dbReference type="RefSeq" id="WP_096350468.1">
    <property type="nucleotide sequence ID" value="NZ_AP014946.1"/>
</dbReference>
<protein>
    <submittedName>
        <fullName evidence="4">D-inositol 3-phosphate glycosyltransferase</fullName>
        <ecNumber evidence="4">2.4.1.250</ecNumber>
    </submittedName>
</protein>
<dbReference type="OrthoDB" id="9801609at2"/>
<keyword evidence="4" id="KW-0328">Glycosyltransferase</keyword>
<keyword evidence="5" id="KW-1185">Reference proteome</keyword>
<dbReference type="Gene3D" id="3.90.550.10">
    <property type="entry name" value="Spore Coat Polysaccharide Biosynthesis Protein SpsA, Chain A"/>
    <property type="match status" value="1"/>
</dbReference>
<evidence type="ECO:0000256" key="1">
    <source>
        <dbReference type="ARBA" id="ARBA00022679"/>
    </source>
</evidence>
<dbReference type="CDD" id="cd03809">
    <property type="entry name" value="GT4_MtfB-like"/>
    <property type="match status" value="1"/>
</dbReference>
<dbReference type="EC" id="2.4.1.250" evidence="4"/>
<dbReference type="GO" id="GO:0009103">
    <property type="term" value="P:lipopolysaccharide biosynthetic process"/>
    <property type="evidence" value="ECO:0007669"/>
    <property type="project" value="TreeGrafter"/>
</dbReference>
<proteinExistence type="predicted"/>
<dbReference type="InterPro" id="IPR001296">
    <property type="entry name" value="Glyco_trans_1"/>
</dbReference>
<name>A0A0S3PNT8_9BRAD</name>
<evidence type="ECO:0000259" key="2">
    <source>
        <dbReference type="Pfam" id="PF00534"/>
    </source>
</evidence>
<gene>
    <name evidence="4" type="primary">mshA_2</name>
    <name evidence="4" type="ORF">GJW-30_1_00112</name>
</gene>
<dbReference type="KEGG" id="vgo:GJW-30_1_00112"/>
<evidence type="ECO:0000313" key="5">
    <source>
        <dbReference type="Proteomes" id="UP000236884"/>
    </source>
</evidence>
<feature type="domain" description="Glycosyltransferase 2-like" evidence="3">
    <location>
        <begin position="469"/>
        <end position="569"/>
    </location>
</feature>
<dbReference type="CDD" id="cd06433">
    <property type="entry name" value="GT_2_WfgS_like"/>
    <property type="match status" value="1"/>
</dbReference>
<accession>A0A0S3PNT8</accession>
<dbReference type="Pfam" id="PF00534">
    <property type="entry name" value="Glycos_transf_1"/>
    <property type="match status" value="1"/>
</dbReference>
<evidence type="ECO:0000259" key="3">
    <source>
        <dbReference type="Pfam" id="PF00535"/>
    </source>
</evidence>
<dbReference type="AlphaFoldDB" id="A0A0S3PNT8"/>
<feature type="domain" description="Glycosyl transferase family 1" evidence="2">
    <location>
        <begin position="182"/>
        <end position="349"/>
    </location>
</feature>
<dbReference type="Gene3D" id="3.40.50.2000">
    <property type="entry name" value="Glycogen Phosphorylase B"/>
    <property type="match status" value="1"/>
</dbReference>
<sequence>MTENYRPRLALDMYVLEQGLKTGIHRVCDELFPRIAKSPQFRTTLAFRNGGESTAWQFSSCAQTTAEQSRLTTKRLRASQDILLSPFGVAPPSWLEDRSVLHAHIVYDLIAIKHPEFFTHEAAAEVASIIDSLDDDTEIFAISNFTKQDLLSVRPDLAPQQITVIPLAAGSSFQPNSSDVDRAAMRRKYQIPVGLPYVLSVATLEVRKNLEQVVSTFAEFLDENPHSNLHLVLAGMKGWKLEKFESALSESRWRDRIIITGFVDEEDLSALYSDALCFIYMSLYEGFGLPPLEAMSCGTPVICSANSSLPEVVGDAGLLIVAEDKRAVRDAFRSIVFDAELRRSLSERGLARSKLFNWDVAAQLVVERLAHAHQRHLLRPINLPPRGAWPGSSVRKTRSVSGANIANLDVRVNGSIGPSFSVGASRPHGERNWPMWSDRLQSDEGLLAEGGRRLVQPLAKLSSNPLVSYVTIVRNNAATLSRAIESVRSQTYPLVEHVILDGASTDDTLQVIRRYDREIDYYASAPDTGLYNALNKIIPLARGELICVLNSDDWLEPDAAKTAVNRISTKSGANLLLTAARVETLDGPLAWPPAFVHPGSYFKCANVCHNGIYATRSAYEASGPYDETLKIAADFQWIMDCLEAGVQFVYTNERTINFSLGGVSGNVRAHRAECMQILARRFGTLSEAEIKTLSDIFFVFRNAVDESEMITDRDLFVRESFVRHGADRDLLNVLAWALVDQPQHHLVGAAPFSNMILAAKILLRDRLLPYPRFYMLAKSAFRYIRRRP</sequence>
<dbReference type="SUPFAM" id="SSF53756">
    <property type="entry name" value="UDP-Glycosyltransferase/glycogen phosphorylase"/>
    <property type="match status" value="1"/>
</dbReference>
<dbReference type="Pfam" id="PF00535">
    <property type="entry name" value="Glycos_transf_2"/>
    <property type="match status" value="1"/>
</dbReference>
<organism evidence="4 5">
    <name type="scientific">Variibacter gotjawalensis</name>
    <dbReference type="NCBI Taxonomy" id="1333996"/>
    <lineage>
        <taxon>Bacteria</taxon>
        <taxon>Pseudomonadati</taxon>
        <taxon>Pseudomonadota</taxon>
        <taxon>Alphaproteobacteria</taxon>
        <taxon>Hyphomicrobiales</taxon>
        <taxon>Nitrobacteraceae</taxon>
        <taxon>Variibacter</taxon>
    </lineage>
</organism>
<dbReference type="EMBL" id="AP014946">
    <property type="protein sequence ID" value="BAT57605.1"/>
    <property type="molecule type" value="Genomic_DNA"/>
</dbReference>